<gene>
    <name evidence="1" type="ORF">C484_02719</name>
</gene>
<dbReference type="Proteomes" id="UP000011648">
    <property type="component" value="Unassembled WGS sequence"/>
</dbReference>
<keyword evidence="2" id="KW-1185">Reference proteome</keyword>
<dbReference type="Pfam" id="PF23454">
    <property type="entry name" value="Zn_ribbon_Brz"/>
    <property type="match status" value="1"/>
</dbReference>
<evidence type="ECO:0000313" key="1">
    <source>
        <dbReference type="EMBL" id="ELY95869.1"/>
    </source>
</evidence>
<reference evidence="1 2" key="1">
    <citation type="journal article" date="2014" name="PLoS Genet.">
        <title>Phylogenetically driven sequencing of extremely halophilic archaea reveals strategies for static and dynamic osmo-response.</title>
        <authorList>
            <person name="Becker E.A."/>
            <person name="Seitzer P.M."/>
            <person name="Tritt A."/>
            <person name="Larsen D."/>
            <person name="Krusor M."/>
            <person name="Yao A.I."/>
            <person name="Wu D."/>
            <person name="Madern D."/>
            <person name="Eisen J.A."/>
            <person name="Darling A.E."/>
            <person name="Facciotti M.T."/>
        </authorList>
    </citation>
    <scope>NUCLEOTIDE SEQUENCE [LARGE SCALE GENOMIC DNA]</scope>
    <source>
        <strain evidence="1 2">DSM 12281</strain>
    </source>
</reference>
<dbReference type="AlphaFoldDB" id="M0ABF0"/>
<dbReference type="EMBL" id="AOIL01000012">
    <property type="protein sequence ID" value="ELY95869.1"/>
    <property type="molecule type" value="Genomic_DNA"/>
</dbReference>
<name>M0ABF0_9EURY</name>
<proteinExistence type="predicted"/>
<sequence>MVSVPDADAELEVRRYVALYGNYTTAVCPADHKFWVYFC</sequence>
<accession>M0ABF0</accession>
<protein>
    <submittedName>
        <fullName evidence="1">Uncharacterized protein</fullName>
    </submittedName>
</protein>
<dbReference type="InterPro" id="IPR053463">
    <property type="entry name" value="Brz_Regulator"/>
</dbReference>
<organism evidence="1 2">
    <name type="scientific">Natrialba taiwanensis DSM 12281</name>
    <dbReference type="NCBI Taxonomy" id="1230458"/>
    <lineage>
        <taxon>Archaea</taxon>
        <taxon>Methanobacteriati</taxon>
        <taxon>Methanobacteriota</taxon>
        <taxon>Stenosarchaea group</taxon>
        <taxon>Halobacteria</taxon>
        <taxon>Halobacteriales</taxon>
        <taxon>Natrialbaceae</taxon>
        <taxon>Natrialba</taxon>
    </lineage>
</organism>
<comment type="caution">
    <text evidence="1">The sequence shown here is derived from an EMBL/GenBank/DDBJ whole genome shotgun (WGS) entry which is preliminary data.</text>
</comment>
<evidence type="ECO:0000313" key="2">
    <source>
        <dbReference type="Proteomes" id="UP000011648"/>
    </source>
</evidence>
<dbReference type="PATRIC" id="fig|1230458.4.peg.538"/>